<gene>
    <name evidence="5" type="ORF">JD844_013459</name>
</gene>
<protein>
    <recommendedName>
        <fullName evidence="4">B30.2/SPRY domain-containing protein</fullName>
    </recommendedName>
</protein>
<evidence type="ECO:0000256" key="3">
    <source>
        <dbReference type="ARBA" id="ARBA00034460"/>
    </source>
</evidence>
<dbReference type="InterPro" id="IPR013320">
    <property type="entry name" value="ConA-like_dom_sf"/>
</dbReference>
<dbReference type="InterPro" id="IPR001870">
    <property type="entry name" value="B30.2/SPRY"/>
</dbReference>
<dbReference type="InterPro" id="IPR006574">
    <property type="entry name" value="PRY"/>
</dbReference>
<dbReference type="SMART" id="SM00589">
    <property type="entry name" value="PRY"/>
    <property type="match status" value="1"/>
</dbReference>
<dbReference type="Pfam" id="PF13765">
    <property type="entry name" value="PRY"/>
    <property type="match status" value="1"/>
</dbReference>
<dbReference type="PANTHER" id="PTHR24103">
    <property type="entry name" value="E3 UBIQUITIN-PROTEIN LIGASE TRIM"/>
    <property type="match status" value="1"/>
</dbReference>
<evidence type="ECO:0000313" key="5">
    <source>
        <dbReference type="EMBL" id="KAH0630435.1"/>
    </source>
</evidence>
<keyword evidence="2" id="KW-0800">Toxin</keyword>
<organism evidence="5 6">
    <name type="scientific">Phrynosoma platyrhinos</name>
    <name type="common">Desert horned lizard</name>
    <dbReference type="NCBI Taxonomy" id="52577"/>
    <lineage>
        <taxon>Eukaryota</taxon>
        <taxon>Metazoa</taxon>
        <taxon>Chordata</taxon>
        <taxon>Craniata</taxon>
        <taxon>Vertebrata</taxon>
        <taxon>Euteleostomi</taxon>
        <taxon>Lepidosauria</taxon>
        <taxon>Squamata</taxon>
        <taxon>Bifurcata</taxon>
        <taxon>Unidentata</taxon>
        <taxon>Episquamata</taxon>
        <taxon>Toxicofera</taxon>
        <taxon>Iguania</taxon>
        <taxon>Phrynosomatidae</taxon>
        <taxon>Phrynosomatinae</taxon>
        <taxon>Phrynosoma</taxon>
    </lineage>
</organism>
<feature type="domain" description="B30.2/SPRY" evidence="4">
    <location>
        <begin position="47"/>
        <end position="246"/>
    </location>
</feature>
<name>A0ABQ7TKU6_PHRPL</name>
<keyword evidence="2" id="KW-0528">Neurotoxin</keyword>
<dbReference type="Gene3D" id="2.60.120.920">
    <property type="match status" value="1"/>
</dbReference>
<dbReference type="Proteomes" id="UP000826234">
    <property type="component" value="Unassembled WGS sequence"/>
</dbReference>
<sequence length="268" mass="30723">MQNFSSSFDGTVRYEENSFGELEERHFKFVEHNKSVKEILLRFRGEMAAALRSARNDALNDYVKANVSFDGDTAFKLLVVSRDESIVRLDEKLKKKKPFHQKRFDCVPCVLGKATFTEGRYYWEIDVEKGKVWGVGVAKESVDRKAQVDWVDFGPENGIWGIGYNGGYIAFTNSVYNNRLNLPEPLKKIQVYLDCTTGEVSFVNPDNNALIFTFPPATFSGETMCPWFWVSSGQLSLPWIENDYPDVEYLVSTGIIKPWEIAEYIFSH</sequence>
<evidence type="ECO:0000313" key="6">
    <source>
        <dbReference type="Proteomes" id="UP000826234"/>
    </source>
</evidence>
<dbReference type="SUPFAM" id="SSF49899">
    <property type="entry name" value="Concanavalin A-like lectins/glucanases"/>
    <property type="match status" value="1"/>
</dbReference>
<dbReference type="InterPro" id="IPR050143">
    <property type="entry name" value="TRIM/RBCC"/>
</dbReference>
<dbReference type="InterPro" id="IPR043136">
    <property type="entry name" value="B30.2/SPRY_sf"/>
</dbReference>
<evidence type="ECO:0000259" key="4">
    <source>
        <dbReference type="PROSITE" id="PS50188"/>
    </source>
</evidence>
<accession>A0ABQ7TKU6</accession>
<dbReference type="Pfam" id="PF00622">
    <property type="entry name" value="SPRY"/>
    <property type="match status" value="1"/>
</dbReference>
<comment type="caution">
    <text evidence="5">The sequence shown here is derived from an EMBL/GenBank/DDBJ whole genome shotgun (WGS) entry which is preliminary data.</text>
</comment>
<dbReference type="PRINTS" id="PR01407">
    <property type="entry name" value="BUTYPHLNCDUF"/>
</dbReference>
<dbReference type="InterPro" id="IPR003879">
    <property type="entry name" value="Butyrophylin_SPRY"/>
</dbReference>
<dbReference type="PROSITE" id="PS50188">
    <property type="entry name" value="B302_SPRY"/>
    <property type="match status" value="1"/>
</dbReference>
<dbReference type="SMART" id="SM00449">
    <property type="entry name" value="SPRY"/>
    <property type="match status" value="1"/>
</dbReference>
<evidence type="ECO:0000256" key="2">
    <source>
        <dbReference type="ARBA" id="ARBA00022699"/>
    </source>
</evidence>
<comment type="similarity">
    <text evidence="1">Belongs to the ohanin/vespryn family.</text>
</comment>
<evidence type="ECO:0000256" key="1">
    <source>
        <dbReference type="ARBA" id="ARBA00009651"/>
    </source>
</evidence>
<reference evidence="5 6" key="1">
    <citation type="journal article" date="2022" name="Gigascience">
        <title>A chromosome-level genome assembly and annotation of the desert horned lizard, Phrynosoma platyrhinos, provides insight into chromosomal rearrangements among reptiles.</title>
        <authorList>
            <person name="Koochekian N."/>
            <person name="Ascanio A."/>
            <person name="Farleigh K."/>
            <person name="Card D.C."/>
            <person name="Schield D.R."/>
            <person name="Castoe T.A."/>
            <person name="Jezkova T."/>
        </authorList>
    </citation>
    <scope>NUCLEOTIDE SEQUENCE [LARGE SCALE GENOMIC DNA]</scope>
    <source>
        <strain evidence="5">NK-2021</strain>
    </source>
</reference>
<dbReference type="EMBL" id="JAIPUX010000439">
    <property type="protein sequence ID" value="KAH0630435.1"/>
    <property type="molecule type" value="Genomic_DNA"/>
</dbReference>
<keyword evidence="6" id="KW-1185">Reference proteome</keyword>
<dbReference type="InterPro" id="IPR003877">
    <property type="entry name" value="SPRY_dom"/>
</dbReference>
<proteinExistence type="inferred from homology"/>
<comment type="function">
    <text evidence="3">Neurotoxin that produces dose-dependent hypolocomotion and hyperalgesia in mice. May directly act on the central nervous system, as it is 6500-fold more potent when administered intracerebroventricularly than intraperitoneal.</text>
</comment>